<sequence length="254" mass="27541">MAGVRRANIDPRAALVAACLAGVTLLAWPAADPAGTQPVTAPPAEGAEKPFVLPTYSGDSPSLHAPEKPPTPRAAPDARDLYERALACWPVRSLFRGEVTLEGRLRNERGLYLDDSGVSSGTSRASAALVARLPLYCAIELDREREREWSRRVRVAESAGQFVSVLAERDKLRRQLDLLRALERRSQERVKAGVAETTEQVAFMEKVAGAEGEIVRLSGLLQKARIELLGNCHEHQADGLDAHIKQLLASARGG</sequence>
<dbReference type="SUPFAM" id="SSF56954">
    <property type="entry name" value="Outer membrane efflux proteins (OEP)"/>
    <property type="match status" value="1"/>
</dbReference>
<dbReference type="AlphaFoldDB" id="A0A2S9KF17"/>
<evidence type="ECO:0000313" key="4">
    <source>
        <dbReference type="Proteomes" id="UP000238326"/>
    </source>
</evidence>
<protein>
    <submittedName>
        <fullName evidence="3">Uncharacterized protein</fullName>
    </submittedName>
</protein>
<feature type="region of interest" description="Disordered" evidence="1">
    <location>
        <begin position="37"/>
        <end position="76"/>
    </location>
</feature>
<evidence type="ECO:0000313" key="3">
    <source>
        <dbReference type="EMBL" id="PRD69038.1"/>
    </source>
</evidence>
<evidence type="ECO:0000256" key="1">
    <source>
        <dbReference type="SAM" id="MobiDB-lite"/>
    </source>
</evidence>
<reference evidence="3 4" key="1">
    <citation type="submission" date="2018-03" db="EMBL/GenBank/DDBJ databases">
        <title>Comparative genomics illustrates the genes involved in a hyperalkaliphilic mechanisms of Serpentinomonas isolated from highly-alkaline calcium-rich serpentinized springs.</title>
        <authorList>
            <person name="Suzuki S."/>
            <person name="Ishii S."/>
            <person name="Walworth N."/>
            <person name="Bird L."/>
            <person name="Kuenen J.G."/>
            <person name="Nealson K.H."/>
        </authorList>
    </citation>
    <scope>NUCLEOTIDE SEQUENCE [LARGE SCALE GENOMIC DNA]</scope>
    <source>
        <strain evidence="3 4">83</strain>
    </source>
</reference>
<name>A0A2S9KF17_9BURK</name>
<gene>
    <name evidence="3" type="ORF">C6P61_08135</name>
</gene>
<evidence type="ECO:0000256" key="2">
    <source>
        <dbReference type="SAM" id="SignalP"/>
    </source>
</evidence>
<dbReference type="EMBL" id="PVLR01000020">
    <property type="protein sequence ID" value="PRD69038.1"/>
    <property type="molecule type" value="Genomic_DNA"/>
</dbReference>
<keyword evidence="4" id="KW-1185">Reference proteome</keyword>
<dbReference type="Proteomes" id="UP000238326">
    <property type="component" value="Unassembled WGS sequence"/>
</dbReference>
<accession>A0A2S9KF17</accession>
<proteinExistence type="predicted"/>
<organism evidence="3 4">
    <name type="scientific">Malikia spinosa</name>
    <dbReference type="NCBI Taxonomy" id="86180"/>
    <lineage>
        <taxon>Bacteria</taxon>
        <taxon>Pseudomonadati</taxon>
        <taxon>Pseudomonadota</taxon>
        <taxon>Betaproteobacteria</taxon>
        <taxon>Burkholderiales</taxon>
        <taxon>Comamonadaceae</taxon>
        <taxon>Malikia</taxon>
    </lineage>
</organism>
<keyword evidence="2" id="KW-0732">Signal</keyword>
<feature type="chain" id="PRO_5015780007" evidence="2">
    <location>
        <begin position="30"/>
        <end position="254"/>
    </location>
</feature>
<comment type="caution">
    <text evidence="3">The sequence shown here is derived from an EMBL/GenBank/DDBJ whole genome shotgun (WGS) entry which is preliminary data.</text>
</comment>
<feature type="signal peptide" evidence="2">
    <location>
        <begin position="1"/>
        <end position="29"/>
    </location>
</feature>